<dbReference type="Pfam" id="PF08530">
    <property type="entry name" value="PepX_C"/>
    <property type="match status" value="1"/>
</dbReference>
<feature type="domain" description="Xaa-Pro dipeptidyl-peptidase C-terminal" evidence="2">
    <location>
        <begin position="339"/>
        <end position="596"/>
    </location>
</feature>
<dbReference type="Proteomes" id="UP000218334">
    <property type="component" value="Unassembled WGS sequence"/>
</dbReference>
<dbReference type="EMBL" id="KZ293419">
    <property type="protein sequence ID" value="PBK74064.1"/>
    <property type="molecule type" value="Genomic_DNA"/>
</dbReference>
<evidence type="ECO:0000259" key="2">
    <source>
        <dbReference type="SMART" id="SM00939"/>
    </source>
</evidence>
<dbReference type="SMART" id="SM00939">
    <property type="entry name" value="PepX_C"/>
    <property type="match status" value="1"/>
</dbReference>
<reference evidence="4" key="1">
    <citation type="journal article" date="2017" name="Nat. Ecol. Evol.">
        <title>Genome expansion and lineage-specific genetic innovations in the forest pathogenic fungi Armillaria.</title>
        <authorList>
            <person name="Sipos G."/>
            <person name="Prasanna A.N."/>
            <person name="Walter M.C."/>
            <person name="O'Connor E."/>
            <person name="Balint B."/>
            <person name="Krizsan K."/>
            <person name="Kiss B."/>
            <person name="Hess J."/>
            <person name="Varga T."/>
            <person name="Slot J."/>
            <person name="Riley R."/>
            <person name="Boka B."/>
            <person name="Rigling D."/>
            <person name="Barry K."/>
            <person name="Lee J."/>
            <person name="Mihaltcheva S."/>
            <person name="LaButti K."/>
            <person name="Lipzen A."/>
            <person name="Waldron R."/>
            <person name="Moloney N.M."/>
            <person name="Sperisen C."/>
            <person name="Kredics L."/>
            <person name="Vagvoelgyi C."/>
            <person name="Patrignani A."/>
            <person name="Fitzpatrick D."/>
            <person name="Nagy I."/>
            <person name="Doyle S."/>
            <person name="Anderson J.B."/>
            <person name="Grigoriev I.V."/>
            <person name="Gueldener U."/>
            <person name="Muensterkoetter M."/>
            <person name="Nagy L.G."/>
        </authorList>
    </citation>
    <scope>NUCLEOTIDE SEQUENCE [LARGE SCALE GENOMIC DNA]</scope>
    <source>
        <strain evidence="4">28-4</strain>
    </source>
</reference>
<dbReference type="Gene3D" id="1.10.3020.20">
    <property type="match status" value="1"/>
</dbReference>
<dbReference type="InterPro" id="IPR050585">
    <property type="entry name" value="Xaa-Pro_dipeptidyl-ppase/CocE"/>
</dbReference>
<dbReference type="PANTHER" id="PTHR43056">
    <property type="entry name" value="PEPTIDASE S9 PROLYL OLIGOPEPTIDASE"/>
    <property type="match status" value="1"/>
</dbReference>
<dbReference type="InterPro" id="IPR005674">
    <property type="entry name" value="CocE/Ser_esterase"/>
</dbReference>
<evidence type="ECO:0000256" key="1">
    <source>
        <dbReference type="ARBA" id="ARBA00022801"/>
    </source>
</evidence>
<dbReference type="NCBIfam" id="TIGR00976">
    <property type="entry name" value="CocE_NonD"/>
    <property type="match status" value="1"/>
</dbReference>
<dbReference type="PANTHER" id="PTHR43056:SF10">
    <property type="entry name" value="COCE_NOND FAMILY, PUTATIVE (AFU_ORTHOLOGUE AFUA_7G00600)-RELATED"/>
    <property type="match status" value="1"/>
</dbReference>
<dbReference type="SUPFAM" id="SSF53474">
    <property type="entry name" value="alpha/beta-Hydrolases"/>
    <property type="match status" value="1"/>
</dbReference>
<dbReference type="Gene3D" id="3.40.50.1820">
    <property type="entry name" value="alpha/beta hydrolase"/>
    <property type="match status" value="1"/>
</dbReference>
<protein>
    <submittedName>
        <fullName evidence="3">Alpha/beta-hydrolase</fullName>
    </submittedName>
</protein>
<gene>
    <name evidence="3" type="ORF">ARMSODRAFT_951622</name>
</gene>
<keyword evidence="1 3" id="KW-0378">Hydrolase</keyword>
<organism evidence="3 4">
    <name type="scientific">Armillaria solidipes</name>
    <dbReference type="NCBI Taxonomy" id="1076256"/>
    <lineage>
        <taxon>Eukaryota</taxon>
        <taxon>Fungi</taxon>
        <taxon>Dikarya</taxon>
        <taxon>Basidiomycota</taxon>
        <taxon>Agaricomycotina</taxon>
        <taxon>Agaricomycetes</taxon>
        <taxon>Agaricomycetidae</taxon>
        <taxon>Agaricales</taxon>
        <taxon>Marasmiineae</taxon>
        <taxon>Physalacriaceae</taxon>
        <taxon>Armillaria</taxon>
    </lineage>
</organism>
<evidence type="ECO:0000313" key="3">
    <source>
        <dbReference type="EMBL" id="PBK74064.1"/>
    </source>
</evidence>
<dbReference type="Pfam" id="PF02129">
    <property type="entry name" value="Peptidase_S15"/>
    <property type="match status" value="1"/>
</dbReference>
<dbReference type="InterPro" id="IPR008979">
    <property type="entry name" value="Galactose-bd-like_sf"/>
</dbReference>
<dbReference type="Gene3D" id="2.60.120.260">
    <property type="entry name" value="Galactose-binding domain-like"/>
    <property type="match status" value="1"/>
</dbReference>
<dbReference type="InterPro" id="IPR000383">
    <property type="entry name" value="Xaa-Pro-like_dom"/>
</dbReference>
<dbReference type="GO" id="GO:0008239">
    <property type="term" value="F:dipeptidyl-peptidase activity"/>
    <property type="evidence" value="ECO:0007669"/>
    <property type="project" value="InterPro"/>
</dbReference>
<name>A0A2H3BYJ3_9AGAR</name>
<proteinExistence type="predicted"/>
<dbReference type="STRING" id="1076256.A0A2H3BYJ3"/>
<keyword evidence="4" id="KW-1185">Reference proteome</keyword>
<accession>A0A2H3BYJ3</accession>
<sequence length="602" mass="67843">MTSPEETRTTAETYKDRYADVEYFKIPHPDAHPHYVYNGFHPGQTILEIGHVRAPGKRAFGIDVIFDRDVGIFMRDGITIYADIFRPANLDGKVPAVIPWSPYGKTGNGVQQYDVMAPYNAGIAHDRTSGYEKFEAPDPAEWCERGYAIINVDARGAGNSEGDISFWGIQEAEDIYDTIEFLTKQSWCNGSVAMAGNSWLAICQVNFASRLSHPALKAIAPWECAIDPYLDLFIRGGRPHIEAFNRLLVRGMAGPNGLENVPAMVQKRPLYDEYWREKSIPVENIDVPMYILASYSSSLHTRGSFHAFRAAKTKQKWLRVHPYQEWYDLYRPEINDELQRYFDYYCKGIDNGWPGSIPPVRLSLLGFNNSPAKTVVERPEQEFPLARAQNRTFYLDGRSKSLSLSAVSRESSATHDAHSLTASSDFKFFFPKATELSGYPKIKLWVSCKEHDDLDVAVQIRKIDVKGNLLEHLNYPCPVPVEDVPNVNTAKTLGPQGFLRASHGVSLDLSNSSGNELFYAHDKRELVLPKGRIVPLEIPLWPIGMVFAENEGFMVKVSGHDMSYPETEICALKEPTDRNVGYHTIHTCGKYDSHLVLPVIDV</sequence>
<dbReference type="AlphaFoldDB" id="A0A2H3BYJ3"/>
<evidence type="ECO:0000313" key="4">
    <source>
        <dbReference type="Proteomes" id="UP000218334"/>
    </source>
</evidence>
<dbReference type="InterPro" id="IPR013736">
    <property type="entry name" value="Xaa-Pro_dipept_C"/>
</dbReference>
<dbReference type="SUPFAM" id="SSF49785">
    <property type="entry name" value="Galactose-binding domain-like"/>
    <property type="match status" value="1"/>
</dbReference>
<dbReference type="InterPro" id="IPR029058">
    <property type="entry name" value="AB_hydrolase_fold"/>
</dbReference>